<dbReference type="SMART" id="SM00248">
    <property type="entry name" value="ANK"/>
    <property type="match status" value="9"/>
</dbReference>
<dbReference type="Proteomes" id="UP000054771">
    <property type="component" value="Unassembled WGS sequence"/>
</dbReference>
<sequence>MPARYLIETKVIDDVAQHGSVALFCSKYLLSPPFNPRIEESEIRKHMLAGYYALQDYVVSSIFDHFIAASEKKANDQSMLPDKLWLALQSFVAEYGKAPEFKDKLSDIGELQRRLPSDLAKRYALFDLEERTSVLRSVLESVRSDDSLQQDKRGTLNTIYGFKSFKCPRPWCLRFENGLDTFKDRERHVHKHDNPFICPDDQCPLHEVGFDTESSLNQHIRRYHASTHNGTQPTFPKPRSHREDTLWSASERGDLASVRKHINNGADVNKPTRAKGIRTPLDFAAQKGHLAICHMLVKHGAKLLDEHYYGRHPRTKTALKVAIMHGHEDVVRYLLSLDCAINKDGHRSAVWYAARSGNRPILKMILDSHDSRSRVSNLGDALVIAAGMDHVDAVSFLLRFSESEPHVDPSDVANWRMIRHHDWRFKNGQSLNDVVLWANSAHVSDTKSRTPLHMASRNGNADIVQILLNANANPSPLYLHSRFSSPADFSWETPLYSAAEHGYADVVQLLLAAQADPNEPCNGLGPLHAAARNGHAETVRLLIDSNRINPNLGDMPSRSALHLAIRGGHLGVAKQIADMFPAQAGALFAWASSENNENVTACLLGLGIFPVDPRSLYKAAVGGDEKAVRAAALAPQAAVSSGEHRPVIFDSWYAIPNTDVEPVVELDLLLILGSEGVHGMTFSEDRRYLAVNGKRRVFLYGTLLGNEIDSAQVSENHGAHFVLQGIYFSPDGNHLVGRGEDNVLWLWQILNQVTSTFTTSHIGPIEAVCYTPNGHYLVTCGSDRTARVWNTSPGELFHVHTIDIGYHALSMAISFDSRHLAIGAPNGTIWLWNLAAGPAPPTCVPNPDSRTWKIDSLSFSTVGYDLVSCGLDGSIRVCHLKPEYSGRPLRVGTVRTAQGQCENALDARLTSDLRWLLSCKSTGDVLVQSTTTGVIHTVLKAHPDKAVALACSSSGSVFASASSDGQVRVWKMQVNPLRSTKSSAR</sequence>
<dbReference type="PANTHER" id="PTHR24198">
    <property type="entry name" value="ANKYRIN REPEAT AND PROTEIN KINASE DOMAIN-CONTAINING PROTEIN"/>
    <property type="match status" value="1"/>
</dbReference>
<evidence type="ECO:0000256" key="1">
    <source>
        <dbReference type="ARBA" id="ARBA00022737"/>
    </source>
</evidence>
<dbReference type="PROSITE" id="PS50082">
    <property type="entry name" value="WD_REPEATS_2"/>
    <property type="match status" value="2"/>
</dbReference>
<dbReference type="EMBL" id="CDMC01000002">
    <property type="protein sequence ID" value="CEN59395.1"/>
    <property type="molecule type" value="Genomic_DNA"/>
</dbReference>
<dbReference type="InterPro" id="IPR036322">
    <property type="entry name" value="WD40_repeat_dom_sf"/>
</dbReference>
<protein>
    <submittedName>
        <fullName evidence="5">Uncharacterized protein</fullName>
    </submittedName>
</protein>
<keyword evidence="2 3" id="KW-0040">ANK repeat</keyword>
<keyword evidence="1" id="KW-0677">Repeat</keyword>
<evidence type="ECO:0000256" key="4">
    <source>
        <dbReference type="PROSITE-ProRule" id="PRU00221"/>
    </source>
</evidence>
<proteinExistence type="predicted"/>
<dbReference type="PROSITE" id="PS50297">
    <property type="entry name" value="ANK_REP_REGION"/>
    <property type="match status" value="3"/>
</dbReference>
<feature type="repeat" description="ANK" evidence="3">
    <location>
        <begin position="522"/>
        <end position="546"/>
    </location>
</feature>
<dbReference type="InterPro" id="IPR001680">
    <property type="entry name" value="WD40_rpt"/>
</dbReference>
<gene>
    <name evidence="5" type="ORF">ASPCAL01846</name>
</gene>
<evidence type="ECO:0000313" key="5">
    <source>
        <dbReference type="EMBL" id="CEN59395.1"/>
    </source>
</evidence>
<evidence type="ECO:0000256" key="3">
    <source>
        <dbReference type="PROSITE-ProRule" id="PRU00023"/>
    </source>
</evidence>
<feature type="repeat" description="WD" evidence="4">
    <location>
        <begin position="758"/>
        <end position="799"/>
    </location>
</feature>
<accession>A0A0U5GK27</accession>
<dbReference type="PROSITE" id="PS50088">
    <property type="entry name" value="ANK_REPEAT"/>
    <property type="match status" value="3"/>
</dbReference>
<feature type="repeat" description="ANK" evidence="3">
    <location>
        <begin position="447"/>
        <end position="473"/>
    </location>
</feature>
<dbReference type="PANTHER" id="PTHR24198:SF165">
    <property type="entry name" value="ANKYRIN REPEAT-CONTAINING PROTEIN-RELATED"/>
    <property type="match status" value="1"/>
</dbReference>
<name>A0A0U5GK27_ASPCI</name>
<dbReference type="Gene3D" id="2.130.10.10">
    <property type="entry name" value="YVTN repeat-like/Quinoprotein amine dehydrogenase"/>
    <property type="match status" value="1"/>
</dbReference>
<dbReference type="AlphaFoldDB" id="A0A0U5GK27"/>
<dbReference type="PROSITE" id="PS50294">
    <property type="entry name" value="WD_REPEATS_REGION"/>
    <property type="match status" value="2"/>
</dbReference>
<dbReference type="STRING" id="454130.A0A0U5GK27"/>
<dbReference type="InterPro" id="IPR015943">
    <property type="entry name" value="WD40/YVTN_repeat-like_dom_sf"/>
</dbReference>
<feature type="repeat" description="WD" evidence="4">
    <location>
        <begin position="939"/>
        <end position="980"/>
    </location>
</feature>
<dbReference type="SUPFAM" id="SSF48403">
    <property type="entry name" value="Ankyrin repeat"/>
    <property type="match status" value="1"/>
</dbReference>
<dbReference type="Pfam" id="PF00023">
    <property type="entry name" value="Ank"/>
    <property type="match status" value="1"/>
</dbReference>
<dbReference type="OrthoDB" id="21416at2759"/>
<dbReference type="SMART" id="SM00320">
    <property type="entry name" value="WD40"/>
    <property type="match status" value="5"/>
</dbReference>
<dbReference type="Pfam" id="PF00400">
    <property type="entry name" value="WD40"/>
    <property type="match status" value="2"/>
</dbReference>
<keyword evidence="4" id="KW-0853">WD repeat</keyword>
<evidence type="ECO:0000313" key="6">
    <source>
        <dbReference type="Proteomes" id="UP000054771"/>
    </source>
</evidence>
<dbReference type="SUPFAM" id="SSF50978">
    <property type="entry name" value="WD40 repeat-like"/>
    <property type="match status" value="1"/>
</dbReference>
<dbReference type="InterPro" id="IPR002110">
    <property type="entry name" value="Ankyrin_rpt"/>
</dbReference>
<dbReference type="InterPro" id="IPR036770">
    <property type="entry name" value="Ankyrin_rpt-contain_sf"/>
</dbReference>
<keyword evidence="6" id="KW-1185">Reference proteome</keyword>
<evidence type="ECO:0000256" key="2">
    <source>
        <dbReference type="ARBA" id="ARBA00023043"/>
    </source>
</evidence>
<feature type="repeat" description="ANK" evidence="3">
    <location>
        <begin position="490"/>
        <end position="522"/>
    </location>
</feature>
<dbReference type="Pfam" id="PF12796">
    <property type="entry name" value="Ank_2"/>
    <property type="match status" value="2"/>
</dbReference>
<dbReference type="Gene3D" id="1.25.40.20">
    <property type="entry name" value="Ankyrin repeat-containing domain"/>
    <property type="match status" value="2"/>
</dbReference>
<organism evidence="5 6">
    <name type="scientific">Aspergillus calidoustus</name>
    <dbReference type="NCBI Taxonomy" id="454130"/>
    <lineage>
        <taxon>Eukaryota</taxon>
        <taxon>Fungi</taxon>
        <taxon>Dikarya</taxon>
        <taxon>Ascomycota</taxon>
        <taxon>Pezizomycotina</taxon>
        <taxon>Eurotiomycetes</taxon>
        <taxon>Eurotiomycetidae</taxon>
        <taxon>Eurotiales</taxon>
        <taxon>Aspergillaceae</taxon>
        <taxon>Aspergillus</taxon>
        <taxon>Aspergillus subgen. Nidulantes</taxon>
    </lineage>
</organism>
<reference evidence="6" key="1">
    <citation type="journal article" date="2016" name="Genome Announc.">
        <title>Draft genome sequences of fungus Aspergillus calidoustus.</title>
        <authorList>
            <person name="Horn F."/>
            <person name="Linde J."/>
            <person name="Mattern D.J."/>
            <person name="Walther G."/>
            <person name="Guthke R."/>
            <person name="Scherlach K."/>
            <person name="Martin K."/>
            <person name="Brakhage A.A."/>
            <person name="Petzke L."/>
            <person name="Valiante V."/>
        </authorList>
    </citation>
    <scope>NUCLEOTIDE SEQUENCE [LARGE SCALE GENOMIC DNA]</scope>
    <source>
        <strain evidence="6">SF006504</strain>
    </source>
</reference>